<proteinExistence type="predicted"/>
<dbReference type="AlphaFoldDB" id="A0A9D1IJT2"/>
<evidence type="ECO:0000313" key="1">
    <source>
        <dbReference type="EMBL" id="HIU38603.1"/>
    </source>
</evidence>
<protein>
    <recommendedName>
        <fullName evidence="3">DprA winged helix domain-containing protein</fullName>
    </recommendedName>
</protein>
<accession>A0A9D1IJT2</accession>
<evidence type="ECO:0000313" key="2">
    <source>
        <dbReference type="Proteomes" id="UP000824076"/>
    </source>
</evidence>
<name>A0A9D1IJT2_9BACT</name>
<organism evidence="1 2">
    <name type="scientific">Candidatus Limisoma intestinavium</name>
    <dbReference type="NCBI Taxonomy" id="2840856"/>
    <lineage>
        <taxon>Bacteria</taxon>
        <taxon>Pseudomonadati</taxon>
        <taxon>Bacteroidota</taxon>
        <taxon>Bacteroidia</taxon>
        <taxon>Bacteroidales</taxon>
        <taxon>Candidatus Limisoma</taxon>
    </lineage>
</organism>
<sequence length="60" mass="6971">ESSSEKELSDNIKYMLSLKDRTFDEIAETLPYSRTKIVDMLRFLSDEGIIHSQNSIFSLK</sequence>
<comment type="caution">
    <text evidence="1">The sequence shown here is derived from an EMBL/GenBank/DDBJ whole genome shotgun (WGS) entry which is preliminary data.</text>
</comment>
<dbReference type="Proteomes" id="UP000824076">
    <property type="component" value="Unassembled WGS sequence"/>
</dbReference>
<dbReference type="Gene3D" id="1.10.10.60">
    <property type="entry name" value="Homeodomain-like"/>
    <property type="match status" value="1"/>
</dbReference>
<dbReference type="EMBL" id="DVMS01000082">
    <property type="protein sequence ID" value="HIU38603.1"/>
    <property type="molecule type" value="Genomic_DNA"/>
</dbReference>
<feature type="non-terminal residue" evidence="1">
    <location>
        <position position="1"/>
    </location>
</feature>
<reference evidence="1" key="1">
    <citation type="submission" date="2020-10" db="EMBL/GenBank/DDBJ databases">
        <authorList>
            <person name="Gilroy R."/>
        </authorList>
    </citation>
    <scope>NUCLEOTIDE SEQUENCE</scope>
    <source>
        <strain evidence="1">17073</strain>
    </source>
</reference>
<dbReference type="SUPFAM" id="SSF46785">
    <property type="entry name" value="Winged helix' DNA-binding domain"/>
    <property type="match status" value="1"/>
</dbReference>
<evidence type="ECO:0008006" key="3">
    <source>
        <dbReference type="Google" id="ProtNLM"/>
    </source>
</evidence>
<gene>
    <name evidence="1" type="ORF">IAD18_02925</name>
</gene>
<dbReference type="InterPro" id="IPR036390">
    <property type="entry name" value="WH_DNA-bd_sf"/>
</dbReference>
<reference evidence="1" key="2">
    <citation type="journal article" date="2021" name="PeerJ">
        <title>Extensive microbial diversity within the chicken gut microbiome revealed by metagenomics and culture.</title>
        <authorList>
            <person name="Gilroy R."/>
            <person name="Ravi A."/>
            <person name="Getino M."/>
            <person name="Pursley I."/>
            <person name="Horton D.L."/>
            <person name="Alikhan N.F."/>
            <person name="Baker D."/>
            <person name="Gharbi K."/>
            <person name="Hall N."/>
            <person name="Watson M."/>
            <person name="Adriaenssens E.M."/>
            <person name="Foster-Nyarko E."/>
            <person name="Jarju S."/>
            <person name="Secka A."/>
            <person name="Antonio M."/>
            <person name="Oren A."/>
            <person name="Chaudhuri R.R."/>
            <person name="La Ragione R."/>
            <person name="Hildebrand F."/>
            <person name="Pallen M.J."/>
        </authorList>
    </citation>
    <scope>NUCLEOTIDE SEQUENCE</scope>
    <source>
        <strain evidence="1">17073</strain>
    </source>
</reference>